<evidence type="ECO:0000313" key="1">
    <source>
        <dbReference type="Proteomes" id="UP000046392"/>
    </source>
</evidence>
<dbReference type="AlphaFoldDB" id="A0A0N5BKC2"/>
<proteinExistence type="predicted"/>
<reference evidence="2" key="1">
    <citation type="submission" date="2017-02" db="UniProtKB">
        <authorList>
            <consortium name="WormBaseParasite"/>
        </authorList>
    </citation>
    <scope>IDENTIFICATION</scope>
</reference>
<protein>
    <submittedName>
        <fullName evidence="2">Saposin B-type domain-containing protein</fullName>
    </submittedName>
</protein>
<name>A0A0N5BKC2_STREA</name>
<sequence length="106" mass="12657">MVVQRDAVKICLENENISNIFQRNIESINDLSNLSKTCRYFIRYFEKKQINKTVRYNYDDCVEINIDCFKSEGDYFYSEPIDVETILPSNIVNNRNRRHGMDTFNI</sequence>
<dbReference type="WBParaSite" id="SPAL_0000638100.1">
    <property type="protein sequence ID" value="SPAL_0000638100.1"/>
    <property type="gene ID" value="SPAL_0000638100"/>
</dbReference>
<organism evidence="1 2">
    <name type="scientific">Strongyloides papillosus</name>
    <name type="common">Intestinal threadworm</name>
    <dbReference type="NCBI Taxonomy" id="174720"/>
    <lineage>
        <taxon>Eukaryota</taxon>
        <taxon>Metazoa</taxon>
        <taxon>Ecdysozoa</taxon>
        <taxon>Nematoda</taxon>
        <taxon>Chromadorea</taxon>
        <taxon>Rhabditida</taxon>
        <taxon>Tylenchina</taxon>
        <taxon>Panagrolaimomorpha</taxon>
        <taxon>Strongyloidoidea</taxon>
        <taxon>Strongyloididae</taxon>
        <taxon>Strongyloides</taxon>
    </lineage>
</organism>
<accession>A0A0N5BKC2</accession>
<dbReference type="Proteomes" id="UP000046392">
    <property type="component" value="Unplaced"/>
</dbReference>
<evidence type="ECO:0000313" key="2">
    <source>
        <dbReference type="WBParaSite" id="SPAL_0000638100.1"/>
    </source>
</evidence>
<keyword evidence="1" id="KW-1185">Reference proteome</keyword>